<evidence type="ECO:0000313" key="1">
    <source>
        <dbReference type="EMBL" id="CAK9157877.1"/>
    </source>
</evidence>
<sequence>MNYNERKRHQEQEFLNFVWSFYKENEVPKEKEAPNIEKKAEVLVSPISELIPGGPKVPPSSAEVSASVGIGVSVPLVEVPSPAAYSVPTIIFDLPNLPELLGALVAPSFAATFAVPNLPGPPEIFIDFPPSVASELPKLPGVIPDPIAST</sequence>
<dbReference type="AlphaFoldDB" id="A0ABC8SLU3"/>
<accession>A0ABC8SLU3</accession>
<comment type="caution">
    <text evidence="1">The sequence shown here is derived from an EMBL/GenBank/DDBJ whole genome shotgun (WGS) entry which is preliminary data.</text>
</comment>
<keyword evidence="2" id="KW-1185">Reference proteome</keyword>
<dbReference type="Proteomes" id="UP001642360">
    <property type="component" value="Unassembled WGS sequence"/>
</dbReference>
<proteinExistence type="predicted"/>
<dbReference type="EMBL" id="CAUOFW020003070">
    <property type="protein sequence ID" value="CAK9157877.1"/>
    <property type="molecule type" value="Genomic_DNA"/>
</dbReference>
<gene>
    <name evidence="1" type="ORF">ILEXP_LOCUS26447</name>
</gene>
<reference evidence="1 2" key="1">
    <citation type="submission" date="2024-02" db="EMBL/GenBank/DDBJ databases">
        <authorList>
            <person name="Vignale AGUSTIN F."/>
            <person name="Sosa J E."/>
            <person name="Modenutti C."/>
        </authorList>
    </citation>
    <scope>NUCLEOTIDE SEQUENCE [LARGE SCALE GENOMIC DNA]</scope>
</reference>
<organism evidence="1 2">
    <name type="scientific">Ilex paraguariensis</name>
    <name type="common">yerba mate</name>
    <dbReference type="NCBI Taxonomy" id="185542"/>
    <lineage>
        <taxon>Eukaryota</taxon>
        <taxon>Viridiplantae</taxon>
        <taxon>Streptophyta</taxon>
        <taxon>Embryophyta</taxon>
        <taxon>Tracheophyta</taxon>
        <taxon>Spermatophyta</taxon>
        <taxon>Magnoliopsida</taxon>
        <taxon>eudicotyledons</taxon>
        <taxon>Gunneridae</taxon>
        <taxon>Pentapetalae</taxon>
        <taxon>asterids</taxon>
        <taxon>campanulids</taxon>
        <taxon>Aquifoliales</taxon>
        <taxon>Aquifoliaceae</taxon>
        <taxon>Ilex</taxon>
    </lineage>
</organism>
<evidence type="ECO:0000313" key="2">
    <source>
        <dbReference type="Proteomes" id="UP001642360"/>
    </source>
</evidence>
<name>A0ABC8SLU3_9AQUA</name>
<protein>
    <submittedName>
        <fullName evidence="1">Uncharacterized protein</fullName>
    </submittedName>
</protein>